<dbReference type="CDD" id="cd00568">
    <property type="entry name" value="TPP_enzymes"/>
    <property type="match status" value="1"/>
</dbReference>
<dbReference type="GO" id="GO:0009099">
    <property type="term" value="P:L-valine biosynthetic process"/>
    <property type="evidence" value="ECO:0007669"/>
    <property type="project" value="TreeGrafter"/>
</dbReference>
<comment type="cofactor">
    <cofactor evidence="1">
        <name>thiamine diphosphate</name>
        <dbReference type="ChEBI" id="CHEBI:58937"/>
    </cofactor>
</comment>
<evidence type="ECO:0000256" key="1">
    <source>
        <dbReference type="ARBA" id="ARBA00001964"/>
    </source>
</evidence>
<comment type="caution">
    <text evidence="8">The sequence shown here is derived from an EMBL/GenBank/DDBJ whole genome shotgun (WGS) entry which is preliminary data.</text>
</comment>
<dbReference type="InterPro" id="IPR029035">
    <property type="entry name" value="DHS-like_NAD/FAD-binding_dom"/>
</dbReference>
<dbReference type="Proteomes" id="UP000480151">
    <property type="component" value="Unassembled WGS sequence"/>
</dbReference>
<evidence type="ECO:0000313" key="9">
    <source>
        <dbReference type="Proteomes" id="UP000480151"/>
    </source>
</evidence>
<dbReference type="Pfam" id="PF00205">
    <property type="entry name" value="TPP_enzyme_M"/>
    <property type="match status" value="1"/>
</dbReference>
<dbReference type="SUPFAM" id="SSF52467">
    <property type="entry name" value="DHS-like NAD/FAD-binding domain"/>
    <property type="match status" value="1"/>
</dbReference>
<dbReference type="InterPro" id="IPR012001">
    <property type="entry name" value="Thiamin_PyroP_enz_TPP-bd_dom"/>
</dbReference>
<dbReference type="GO" id="GO:0005948">
    <property type="term" value="C:acetolactate synthase complex"/>
    <property type="evidence" value="ECO:0007669"/>
    <property type="project" value="TreeGrafter"/>
</dbReference>
<evidence type="ECO:0000256" key="2">
    <source>
        <dbReference type="ARBA" id="ARBA00007812"/>
    </source>
</evidence>
<proteinExistence type="inferred from homology"/>
<evidence type="ECO:0000256" key="4">
    <source>
        <dbReference type="RuleBase" id="RU362132"/>
    </source>
</evidence>
<dbReference type="InterPro" id="IPR029061">
    <property type="entry name" value="THDP-binding"/>
</dbReference>
<keyword evidence="9" id="KW-1185">Reference proteome</keyword>
<dbReference type="AlphaFoldDB" id="A0A6M1PDX0"/>
<accession>A0A6M1PDX0</accession>
<dbReference type="Pfam" id="PF02775">
    <property type="entry name" value="TPP_enzyme_C"/>
    <property type="match status" value="1"/>
</dbReference>
<protein>
    <submittedName>
        <fullName evidence="8">Thiamine pyrophosphate-binding protein</fullName>
    </submittedName>
</protein>
<dbReference type="SUPFAM" id="SSF52518">
    <property type="entry name" value="Thiamin diphosphate-binding fold (THDP-binding)"/>
    <property type="match status" value="2"/>
</dbReference>
<evidence type="ECO:0000313" key="8">
    <source>
        <dbReference type="EMBL" id="NGM80804.1"/>
    </source>
</evidence>
<dbReference type="InterPro" id="IPR011766">
    <property type="entry name" value="TPP_enzyme_TPP-bd"/>
</dbReference>
<dbReference type="GO" id="GO:0030976">
    <property type="term" value="F:thiamine pyrophosphate binding"/>
    <property type="evidence" value="ECO:0007669"/>
    <property type="project" value="InterPro"/>
</dbReference>
<dbReference type="CDD" id="cd07035">
    <property type="entry name" value="TPP_PYR_POX_like"/>
    <property type="match status" value="1"/>
</dbReference>
<name>A0A6M1PDX0_9BACL</name>
<dbReference type="GO" id="GO:0003984">
    <property type="term" value="F:acetolactate synthase activity"/>
    <property type="evidence" value="ECO:0007669"/>
    <property type="project" value="TreeGrafter"/>
</dbReference>
<organism evidence="8 9">
    <name type="scientific">Paenibacillus apii</name>
    <dbReference type="NCBI Taxonomy" id="1850370"/>
    <lineage>
        <taxon>Bacteria</taxon>
        <taxon>Bacillati</taxon>
        <taxon>Bacillota</taxon>
        <taxon>Bacilli</taxon>
        <taxon>Bacillales</taxon>
        <taxon>Paenibacillaceae</taxon>
        <taxon>Paenibacillus</taxon>
    </lineage>
</organism>
<dbReference type="PANTHER" id="PTHR18968">
    <property type="entry name" value="THIAMINE PYROPHOSPHATE ENZYMES"/>
    <property type="match status" value="1"/>
</dbReference>
<dbReference type="RefSeq" id="WP_165093143.1">
    <property type="nucleotide sequence ID" value="NZ_JAAKGU010000001.1"/>
</dbReference>
<feature type="domain" description="Thiamine pyrophosphate enzyme N-terminal TPP-binding" evidence="7">
    <location>
        <begin position="6"/>
        <end position="110"/>
    </location>
</feature>
<dbReference type="GO" id="GO:0000287">
    <property type="term" value="F:magnesium ion binding"/>
    <property type="evidence" value="ECO:0007669"/>
    <property type="project" value="InterPro"/>
</dbReference>
<dbReference type="Gene3D" id="3.40.50.970">
    <property type="match status" value="2"/>
</dbReference>
<dbReference type="PANTHER" id="PTHR18968:SF13">
    <property type="entry name" value="ACETOLACTATE SYNTHASE CATALYTIC SUBUNIT, MITOCHONDRIAL"/>
    <property type="match status" value="1"/>
</dbReference>
<dbReference type="GO" id="GO:0009097">
    <property type="term" value="P:isoleucine biosynthetic process"/>
    <property type="evidence" value="ECO:0007669"/>
    <property type="project" value="TreeGrafter"/>
</dbReference>
<gene>
    <name evidence="8" type="ORF">G5B47_00095</name>
</gene>
<dbReference type="InterPro" id="IPR000399">
    <property type="entry name" value="TPP-bd_CS"/>
</dbReference>
<dbReference type="InterPro" id="IPR045229">
    <property type="entry name" value="TPP_enz"/>
</dbReference>
<evidence type="ECO:0000259" key="6">
    <source>
        <dbReference type="Pfam" id="PF02775"/>
    </source>
</evidence>
<evidence type="ECO:0000259" key="5">
    <source>
        <dbReference type="Pfam" id="PF00205"/>
    </source>
</evidence>
<dbReference type="Gene3D" id="3.40.50.1220">
    <property type="entry name" value="TPP-binding domain"/>
    <property type="match status" value="1"/>
</dbReference>
<feature type="domain" description="Thiamine pyrophosphate enzyme central" evidence="5">
    <location>
        <begin position="194"/>
        <end position="327"/>
    </location>
</feature>
<reference evidence="8 9" key="1">
    <citation type="submission" date="2020-02" db="EMBL/GenBank/DDBJ databases">
        <authorList>
            <person name="Gao J."/>
            <person name="Sun J."/>
        </authorList>
    </citation>
    <scope>NUCLEOTIDE SEQUENCE [LARGE SCALE GENOMIC DNA]</scope>
    <source>
        <strain evidence="8 9">7124</strain>
    </source>
</reference>
<evidence type="ECO:0000259" key="7">
    <source>
        <dbReference type="Pfam" id="PF02776"/>
    </source>
</evidence>
<evidence type="ECO:0000256" key="3">
    <source>
        <dbReference type="ARBA" id="ARBA00023052"/>
    </source>
</evidence>
<dbReference type="Pfam" id="PF02776">
    <property type="entry name" value="TPP_enzyme_N"/>
    <property type="match status" value="1"/>
</dbReference>
<feature type="domain" description="Thiamine pyrophosphate enzyme TPP-binding" evidence="6">
    <location>
        <begin position="384"/>
        <end position="528"/>
    </location>
</feature>
<dbReference type="EMBL" id="JAAKGU010000001">
    <property type="protein sequence ID" value="NGM80804.1"/>
    <property type="molecule type" value="Genomic_DNA"/>
</dbReference>
<dbReference type="GO" id="GO:0050660">
    <property type="term" value="F:flavin adenine dinucleotide binding"/>
    <property type="evidence" value="ECO:0007669"/>
    <property type="project" value="TreeGrafter"/>
</dbReference>
<dbReference type="PROSITE" id="PS00187">
    <property type="entry name" value="TPP_ENZYMES"/>
    <property type="match status" value="1"/>
</dbReference>
<comment type="similarity">
    <text evidence="2 4">Belongs to the TPP enzyme family.</text>
</comment>
<sequence>MDLLKTVADYMAEALRNLGVKHSFGIIGKSICPIVLKMVDYGIEFIPGRHESSSGFEASGYALKTGNLAVAFGTSGPGGTNLITAAAHAKANNLPVLFITGHQSIKELGIPQCQDSSSYLADLAEMFRPATLFSKLVERGDHFSTIFNHAISVALSGKRGPVHLCIPFDVQTELLEECRIVYPERETLVDYAKVNRVINAINHSKKPLIIAGKGVNRSGSHEELVQLAETFNIPVVTTPGGKGAIVWDHPLYHGPVGVGGCKHGDDLLNHSDLYIVLGSRLSDMTICNLKAENHPETLIQFDIDPTFVGKILNSHTIAVGGDVRDNLSLVLQSVDSSAITERDTETAAHYKEELPVLSKLSLASVMSTMSDLIPANNTVFVDDGSHGFNAVKWYNVKKPGSFVFDAYFACMGNAIGMAIGAKVASPEETIFCITGDGCFMMLGTEINTAVCKNIPVIFIVVNNMQLDMALKGMEKTTGRIDGTLFEVPMDAVKFAESLGAAGFRCETQEQFAAAISEAVALNRVAVIELLTDRDEVPPTAHRVLNMN</sequence>
<dbReference type="InterPro" id="IPR012000">
    <property type="entry name" value="Thiamin_PyroP_enz_cen_dom"/>
</dbReference>
<keyword evidence="3 4" id="KW-0786">Thiamine pyrophosphate</keyword>